<name>A0AAU9C8W1_9GAMM</name>
<dbReference type="KEGG" id="meiy:MIN45_P0655"/>
<keyword evidence="3" id="KW-1185">Reference proteome</keyword>
<dbReference type="Proteomes" id="UP001321450">
    <property type="component" value="Chromosome"/>
</dbReference>
<dbReference type="RefSeq" id="WP_286293390.1">
    <property type="nucleotide sequence ID" value="NZ_AP024718.1"/>
</dbReference>
<feature type="signal peptide" evidence="1">
    <location>
        <begin position="1"/>
        <end position="24"/>
    </location>
</feature>
<proteinExistence type="predicted"/>
<gene>
    <name evidence="2" type="ORF">MIN45_P0655</name>
</gene>
<accession>A0AAU9C8W1</accession>
<evidence type="ECO:0000313" key="2">
    <source>
        <dbReference type="EMBL" id="BCX88286.1"/>
    </source>
</evidence>
<protein>
    <submittedName>
        <fullName evidence="2">Uncharacterized protein</fullName>
    </submittedName>
</protein>
<sequence length="120" mass="12709">MSLLRLYVTLFFCLLQVFAPLLHAYVGADASPTAVHLPGLEQVATDGQPAAPAEGVLVCAAKGVRPGAVVFSCEAGPVPGQCPLPDSPRIETSLPPWERTCRRIFYPPSPPSRASPTRVS</sequence>
<keyword evidence="1" id="KW-0732">Signal</keyword>
<feature type="chain" id="PRO_5043919495" evidence="1">
    <location>
        <begin position="25"/>
        <end position="120"/>
    </location>
</feature>
<evidence type="ECO:0000313" key="3">
    <source>
        <dbReference type="Proteomes" id="UP001321450"/>
    </source>
</evidence>
<reference evidence="3" key="1">
    <citation type="journal article" date="2024" name="Int. J. Syst. Evol. Microbiol.">
        <title>Methylomarinovum tepidoasis sp. nov., a moderately thermophilic methanotroph of the family Methylothermaceae isolated from a deep-sea hydrothermal field.</title>
        <authorList>
            <person name="Hirayama H."/>
            <person name="Takaki Y."/>
            <person name="Abe M."/>
            <person name="Miyazaki M."/>
            <person name="Uematsu K."/>
            <person name="Matsui Y."/>
            <person name="Takai K."/>
        </authorList>
    </citation>
    <scope>NUCLEOTIDE SEQUENCE [LARGE SCALE GENOMIC DNA]</scope>
    <source>
        <strain evidence="3">IN45</strain>
    </source>
</reference>
<dbReference type="AlphaFoldDB" id="A0AAU9C8W1"/>
<evidence type="ECO:0000256" key="1">
    <source>
        <dbReference type="SAM" id="SignalP"/>
    </source>
</evidence>
<organism evidence="2 3">
    <name type="scientific">Methylomarinovum tepidoasis</name>
    <dbReference type="NCBI Taxonomy" id="2840183"/>
    <lineage>
        <taxon>Bacteria</taxon>
        <taxon>Pseudomonadati</taxon>
        <taxon>Pseudomonadota</taxon>
        <taxon>Gammaproteobacteria</taxon>
        <taxon>Methylococcales</taxon>
        <taxon>Methylothermaceae</taxon>
        <taxon>Methylomarinovum</taxon>
    </lineage>
</organism>
<dbReference type="EMBL" id="AP024718">
    <property type="protein sequence ID" value="BCX88286.1"/>
    <property type="molecule type" value="Genomic_DNA"/>
</dbReference>